<protein>
    <submittedName>
        <fullName evidence="3">Phage integrase family protein</fullName>
    </submittedName>
</protein>
<evidence type="ECO:0000313" key="4">
    <source>
        <dbReference type="Proteomes" id="UP000199340"/>
    </source>
</evidence>
<dbReference type="SUPFAM" id="SSF56349">
    <property type="entry name" value="DNA breaking-rejoining enzymes"/>
    <property type="match status" value="1"/>
</dbReference>
<dbReference type="EMBL" id="FNEB01000002">
    <property type="protein sequence ID" value="SDI40179.1"/>
    <property type="molecule type" value="Genomic_DNA"/>
</dbReference>
<evidence type="ECO:0000313" key="3">
    <source>
        <dbReference type="EMBL" id="SDI40179.1"/>
    </source>
</evidence>
<dbReference type="PROSITE" id="PS51898">
    <property type="entry name" value="TYR_RECOMBINASE"/>
    <property type="match status" value="1"/>
</dbReference>
<name>A0A1G8KA01_9RHOB</name>
<evidence type="ECO:0000256" key="1">
    <source>
        <dbReference type="ARBA" id="ARBA00023172"/>
    </source>
</evidence>
<dbReference type="InterPro" id="IPR002104">
    <property type="entry name" value="Integrase_catalytic"/>
</dbReference>
<dbReference type="AlphaFoldDB" id="A0A1G8KA01"/>
<dbReference type="InterPro" id="IPR011010">
    <property type="entry name" value="DNA_brk_join_enz"/>
</dbReference>
<keyword evidence="4" id="KW-1185">Reference proteome</keyword>
<proteinExistence type="predicted"/>
<dbReference type="Proteomes" id="UP000199340">
    <property type="component" value="Unassembled WGS sequence"/>
</dbReference>
<reference evidence="3 4" key="1">
    <citation type="submission" date="2016-10" db="EMBL/GenBank/DDBJ databases">
        <authorList>
            <person name="de Groot N.N."/>
        </authorList>
    </citation>
    <scope>NUCLEOTIDE SEQUENCE [LARGE SCALE GENOMIC DNA]</scope>
    <source>
        <strain evidence="3 4">DSM 28010</strain>
    </source>
</reference>
<dbReference type="GO" id="GO:0006310">
    <property type="term" value="P:DNA recombination"/>
    <property type="evidence" value="ECO:0007669"/>
    <property type="project" value="UniProtKB-KW"/>
</dbReference>
<dbReference type="STRING" id="490829.SAMN05421850_102459"/>
<dbReference type="GO" id="GO:0003677">
    <property type="term" value="F:DNA binding"/>
    <property type="evidence" value="ECO:0007669"/>
    <property type="project" value="InterPro"/>
</dbReference>
<dbReference type="Pfam" id="PF00589">
    <property type="entry name" value="Phage_integrase"/>
    <property type="match status" value="1"/>
</dbReference>
<dbReference type="InterPro" id="IPR013762">
    <property type="entry name" value="Integrase-like_cat_sf"/>
</dbReference>
<dbReference type="GO" id="GO:0015074">
    <property type="term" value="P:DNA integration"/>
    <property type="evidence" value="ECO:0007669"/>
    <property type="project" value="InterPro"/>
</dbReference>
<accession>A0A1G8KA01</accession>
<dbReference type="CDD" id="cd01189">
    <property type="entry name" value="INT_ICEBs1_C_like"/>
    <property type="match status" value="1"/>
</dbReference>
<gene>
    <name evidence="3" type="ORF">SAMN05421850_102459</name>
</gene>
<organism evidence="3 4">
    <name type="scientific">Lutimaribacter saemankumensis</name>
    <dbReference type="NCBI Taxonomy" id="490829"/>
    <lineage>
        <taxon>Bacteria</taxon>
        <taxon>Pseudomonadati</taxon>
        <taxon>Pseudomonadota</taxon>
        <taxon>Alphaproteobacteria</taxon>
        <taxon>Rhodobacterales</taxon>
        <taxon>Roseobacteraceae</taxon>
        <taxon>Lutimaribacter</taxon>
    </lineage>
</organism>
<evidence type="ECO:0000259" key="2">
    <source>
        <dbReference type="PROSITE" id="PS51898"/>
    </source>
</evidence>
<feature type="domain" description="Tyr recombinase" evidence="2">
    <location>
        <begin position="1"/>
        <end position="169"/>
    </location>
</feature>
<keyword evidence="1" id="KW-0233">DNA recombination</keyword>
<dbReference type="RefSeq" id="WP_245723318.1">
    <property type="nucleotide sequence ID" value="NZ_FNEB01000002.1"/>
</dbReference>
<sequence>MVLRPVELDCGRLFRINIADCVDFDARLIHIRKRADRFNEMGKPKSRTGRRSIPMAPMVHDTLQAWREDCPKGELDLVFPNGKGNVENHSNIHNRVLVPLLLENGIVDEEGKPKFSFHALRHAAASLFIEQNWPPKKIQALMGHSSINVTMDVYGHLFESPEEDVALFAKLEEDLLAA</sequence>
<dbReference type="Gene3D" id="1.10.443.10">
    <property type="entry name" value="Intergrase catalytic core"/>
    <property type="match status" value="1"/>
</dbReference>